<keyword evidence="8" id="KW-1133">Transmembrane helix</keyword>
<evidence type="ECO:0000256" key="2">
    <source>
        <dbReference type="ARBA" id="ARBA00011084"/>
    </source>
</evidence>
<dbReference type="STRING" id="1628148.BI198_00400"/>
<evidence type="ECO:0000256" key="7">
    <source>
        <dbReference type="ARBA" id="ARBA00022692"/>
    </source>
</evidence>
<accession>A0A1E7Q1X2</accession>
<sequence length="207" mass="23603">MDNRGQGFTFIEMLLAVSLFALVGLASIAVLSSVTKSDELSRESSQRLIEIQRTMLMLERDFMQISARHVRIDGEPAEKNRLVGAQYLFDSEDHGISFSRQGWRNPGMILPRSEIQAVAYRLQEGVLQRLFTLYPDAVTGTVPRIQMLQSDLTGFEVEYLLAETWQQRWQDSNLPTAVKVTLIHTYLGRIERIFMLPDGLVAEQILQ</sequence>
<dbReference type="InterPro" id="IPR010055">
    <property type="entry name" value="T2SS_protein-GspJ"/>
</dbReference>
<evidence type="ECO:0000256" key="5">
    <source>
        <dbReference type="ARBA" id="ARBA00022481"/>
    </source>
</evidence>
<evidence type="ECO:0000256" key="8">
    <source>
        <dbReference type="ARBA" id="ARBA00022989"/>
    </source>
</evidence>
<dbReference type="GO" id="GO:0005886">
    <property type="term" value="C:plasma membrane"/>
    <property type="evidence" value="ECO:0007669"/>
    <property type="project" value="UniProtKB-SubCell"/>
</dbReference>
<dbReference type="PANTHER" id="PTHR39583">
    <property type="entry name" value="TYPE II SECRETION SYSTEM PROTEIN J-RELATED"/>
    <property type="match status" value="1"/>
</dbReference>
<dbReference type="OrthoDB" id="9794345at2"/>
<keyword evidence="11" id="KW-1185">Reference proteome</keyword>
<dbReference type="Proteomes" id="UP000242258">
    <property type="component" value="Unassembled WGS sequence"/>
</dbReference>
<evidence type="ECO:0000256" key="4">
    <source>
        <dbReference type="ARBA" id="ARBA00022475"/>
    </source>
</evidence>
<reference evidence="11" key="1">
    <citation type="submission" date="2016-09" db="EMBL/GenBank/DDBJ databases">
        <authorList>
            <person name="Wan X."/>
            <person name="Hou S."/>
        </authorList>
    </citation>
    <scope>NUCLEOTIDE SEQUENCE [LARGE SCALE GENOMIC DNA]</scope>
    <source>
        <strain evidence="11">KH87</strain>
    </source>
</reference>
<keyword evidence="6" id="KW-0997">Cell inner membrane</keyword>
<protein>
    <recommendedName>
        <fullName evidence="3">Type II secretion system protein J</fullName>
    </recommendedName>
</protein>
<evidence type="ECO:0000256" key="3">
    <source>
        <dbReference type="ARBA" id="ARBA00021539"/>
    </source>
</evidence>
<dbReference type="SUPFAM" id="SSF54523">
    <property type="entry name" value="Pili subunits"/>
    <property type="match status" value="1"/>
</dbReference>
<proteinExistence type="inferred from homology"/>
<comment type="subcellular location">
    <subcellularLocation>
        <location evidence="1">Cell inner membrane</location>
        <topology evidence="1">Single-pass membrane protein</topology>
    </subcellularLocation>
</comment>
<dbReference type="NCBIfam" id="TIGR01711">
    <property type="entry name" value="gspJ"/>
    <property type="match status" value="1"/>
</dbReference>
<dbReference type="Gene3D" id="2.10.70.20">
    <property type="entry name" value="gspk-gspi-gspj complex like domains"/>
    <property type="match status" value="1"/>
</dbReference>
<gene>
    <name evidence="10" type="ORF">BI198_00400</name>
</gene>
<organism evidence="10 11">
    <name type="scientific">Rheinheimera salexigens</name>
    <dbReference type="NCBI Taxonomy" id="1628148"/>
    <lineage>
        <taxon>Bacteria</taxon>
        <taxon>Pseudomonadati</taxon>
        <taxon>Pseudomonadota</taxon>
        <taxon>Gammaproteobacteria</taxon>
        <taxon>Chromatiales</taxon>
        <taxon>Chromatiaceae</taxon>
        <taxon>Rheinheimera</taxon>
    </lineage>
</organism>
<dbReference type="Gene3D" id="3.10.610.10">
    <property type="entry name" value="GSPII I/J protein-like"/>
    <property type="match status" value="1"/>
</dbReference>
<comment type="caution">
    <text evidence="10">The sequence shown here is derived from an EMBL/GenBank/DDBJ whole genome shotgun (WGS) entry which is preliminary data.</text>
</comment>
<evidence type="ECO:0000313" key="10">
    <source>
        <dbReference type="EMBL" id="OEY68195.1"/>
    </source>
</evidence>
<keyword evidence="5" id="KW-0488">Methylation</keyword>
<evidence type="ECO:0000256" key="1">
    <source>
        <dbReference type="ARBA" id="ARBA00004377"/>
    </source>
</evidence>
<keyword evidence="4" id="KW-1003">Cell membrane</keyword>
<keyword evidence="9" id="KW-0472">Membrane</keyword>
<keyword evidence="7" id="KW-0812">Transmembrane</keyword>
<dbReference type="InterPro" id="IPR051621">
    <property type="entry name" value="T2SS_protein_J"/>
</dbReference>
<dbReference type="EMBL" id="MKEK01000001">
    <property type="protein sequence ID" value="OEY68195.1"/>
    <property type="molecule type" value="Genomic_DNA"/>
</dbReference>
<evidence type="ECO:0000256" key="6">
    <source>
        <dbReference type="ARBA" id="ARBA00022519"/>
    </source>
</evidence>
<dbReference type="PANTHER" id="PTHR39583:SF2">
    <property type="entry name" value="TYPE II SECRETION SYSTEM PROTEIN J"/>
    <property type="match status" value="1"/>
</dbReference>
<dbReference type="InterPro" id="IPR012902">
    <property type="entry name" value="N_methyl_site"/>
</dbReference>
<dbReference type="AlphaFoldDB" id="A0A1E7Q1X2"/>
<evidence type="ECO:0000256" key="9">
    <source>
        <dbReference type="ARBA" id="ARBA00023136"/>
    </source>
</evidence>
<dbReference type="GO" id="GO:0015627">
    <property type="term" value="C:type II protein secretion system complex"/>
    <property type="evidence" value="ECO:0007669"/>
    <property type="project" value="InterPro"/>
</dbReference>
<dbReference type="GO" id="GO:0015628">
    <property type="term" value="P:protein secretion by the type II secretion system"/>
    <property type="evidence" value="ECO:0007669"/>
    <property type="project" value="InterPro"/>
</dbReference>
<dbReference type="InterPro" id="IPR045584">
    <property type="entry name" value="Pilin-like"/>
</dbReference>
<name>A0A1E7Q1X2_9GAMM</name>
<dbReference type="Pfam" id="PF07963">
    <property type="entry name" value="N_methyl"/>
    <property type="match status" value="1"/>
</dbReference>
<dbReference type="RefSeq" id="WP_070047762.1">
    <property type="nucleotide sequence ID" value="NZ_CBCSDO010000011.1"/>
</dbReference>
<evidence type="ECO:0000313" key="11">
    <source>
        <dbReference type="Proteomes" id="UP000242258"/>
    </source>
</evidence>
<dbReference type="Pfam" id="PF11612">
    <property type="entry name" value="T2SSJ"/>
    <property type="match status" value="1"/>
</dbReference>
<comment type="similarity">
    <text evidence="2">Belongs to the GSP J family.</text>
</comment>